<proteinExistence type="predicted"/>
<dbReference type="PRINTS" id="PR00625">
    <property type="entry name" value="JDOMAIN"/>
</dbReference>
<evidence type="ECO:0000313" key="3">
    <source>
        <dbReference type="EMBL" id="KAJ8983429.1"/>
    </source>
</evidence>
<protein>
    <recommendedName>
        <fullName evidence="2">J domain-containing protein</fullName>
    </recommendedName>
</protein>
<feature type="signal peptide" evidence="1">
    <location>
        <begin position="1"/>
        <end position="22"/>
    </location>
</feature>
<reference evidence="3" key="1">
    <citation type="journal article" date="2023" name="Insect Mol. Biol.">
        <title>Genome sequencing provides insights into the evolution of gene families encoding plant cell wall-degrading enzymes in longhorned beetles.</title>
        <authorList>
            <person name="Shin N.R."/>
            <person name="Okamura Y."/>
            <person name="Kirsch R."/>
            <person name="Pauchet Y."/>
        </authorList>
    </citation>
    <scope>NUCLEOTIDE SEQUENCE</scope>
    <source>
        <strain evidence="3">MMC_N1</strain>
    </source>
</reference>
<keyword evidence="4" id="KW-1185">Reference proteome</keyword>
<dbReference type="SUPFAM" id="SSF46565">
    <property type="entry name" value="Chaperone J-domain"/>
    <property type="match status" value="1"/>
</dbReference>
<gene>
    <name evidence="3" type="ORF">NQ317_005894</name>
</gene>
<evidence type="ECO:0000259" key="2">
    <source>
        <dbReference type="PROSITE" id="PS50076"/>
    </source>
</evidence>
<organism evidence="3 4">
    <name type="scientific">Molorchus minor</name>
    <dbReference type="NCBI Taxonomy" id="1323400"/>
    <lineage>
        <taxon>Eukaryota</taxon>
        <taxon>Metazoa</taxon>
        <taxon>Ecdysozoa</taxon>
        <taxon>Arthropoda</taxon>
        <taxon>Hexapoda</taxon>
        <taxon>Insecta</taxon>
        <taxon>Pterygota</taxon>
        <taxon>Neoptera</taxon>
        <taxon>Endopterygota</taxon>
        <taxon>Coleoptera</taxon>
        <taxon>Polyphaga</taxon>
        <taxon>Cucujiformia</taxon>
        <taxon>Chrysomeloidea</taxon>
        <taxon>Cerambycidae</taxon>
        <taxon>Lamiinae</taxon>
        <taxon>Monochamini</taxon>
        <taxon>Molorchus</taxon>
    </lineage>
</organism>
<accession>A0ABQ9JZU5</accession>
<dbReference type="SMART" id="SM00271">
    <property type="entry name" value="DnaJ"/>
    <property type="match status" value="1"/>
</dbReference>
<dbReference type="PANTHER" id="PTHR44298">
    <property type="entry name" value="DNAJ HOMOLOG SUBFAMILY B MEMBER 11"/>
    <property type="match status" value="1"/>
</dbReference>
<comment type="caution">
    <text evidence="3">The sequence shown here is derived from an EMBL/GenBank/DDBJ whole genome shotgun (WGS) entry which is preliminary data.</text>
</comment>
<sequence>MQVNLVCGFILFNLIFITSVYAGRDFYKILGVSKSASLHEVKKAYRRLAKELHPDKNQDDPNASQKFQDLGAAYEVLADEEKRKKYDRCGEDCLQKDGMMDGGMDPFASFLETLDSILVVESKNMRHQGELT</sequence>
<keyword evidence="1" id="KW-0732">Signal</keyword>
<evidence type="ECO:0000313" key="4">
    <source>
        <dbReference type="Proteomes" id="UP001162164"/>
    </source>
</evidence>
<dbReference type="Pfam" id="PF00226">
    <property type="entry name" value="DnaJ"/>
    <property type="match status" value="1"/>
</dbReference>
<dbReference type="PANTHER" id="PTHR44298:SF1">
    <property type="entry name" value="DNAJ HOMOLOG SUBFAMILY B MEMBER 11"/>
    <property type="match status" value="1"/>
</dbReference>
<dbReference type="Proteomes" id="UP001162164">
    <property type="component" value="Unassembled WGS sequence"/>
</dbReference>
<dbReference type="CDD" id="cd06257">
    <property type="entry name" value="DnaJ"/>
    <property type="match status" value="1"/>
</dbReference>
<feature type="chain" id="PRO_5045242834" description="J domain-containing protein" evidence="1">
    <location>
        <begin position="23"/>
        <end position="132"/>
    </location>
</feature>
<dbReference type="InterPro" id="IPR001623">
    <property type="entry name" value="DnaJ_domain"/>
</dbReference>
<dbReference type="PROSITE" id="PS00636">
    <property type="entry name" value="DNAJ_1"/>
    <property type="match status" value="1"/>
</dbReference>
<dbReference type="InterPro" id="IPR036869">
    <property type="entry name" value="J_dom_sf"/>
</dbReference>
<name>A0ABQ9JZU5_9CUCU</name>
<evidence type="ECO:0000256" key="1">
    <source>
        <dbReference type="SAM" id="SignalP"/>
    </source>
</evidence>
<dbReference type="Gene3D" id="1.10.287.110">
    <property type="entry name" value="DnaJ domain"/>
    <property type="match status" value="1"/>
</dbReference>
<dbReference type="PROSITE" id="PS50076">
    <property type="entry name" value="DNAJ_2"/>
    <property type="match status" value="1"/>
</dbReference>
<feature type="domain" description="J" evidence="2">
    <location>
        <begin position="25"/>
        <end position="90"/>
    </location>
</feature>
<dbReference type="InterPro" id="IPR051736">
    <property type="entry name" value="DnaJ-B11-like"/>
</dbReference>
<dbReference type="EMBL" id="JAPWTJ010000076">
    <property type="protein sequence ID" value="KAJ8983429.1"/>
    <property type="molecule type" value="Genomic_DNA"/>
</dbReference>
<dbReference type="InterPro" id="IPR018253">
    <property type="entry name" value="DnaJ_domain_CS"/>
</dbReference>